<name>A0A0F9SR94_9ZZZZ</name>
<sequence>MTKDKEKIIVKEAVIRGENVRGCPFGLPILEACENVGGSINRMAPVEDKENAEELEKANRLVYAYHKECRQCPYAEKILKEHGKVDCDFGDTAAGKKTPALKGSPLYPQTFHGIGLDGLYGHPLGFYADNNESRNLFFGLFSLLGFSTVEEIMKLGDKYDKCGEEEKADLLDGLLVKLKSIKDEYKDTFDKIEKYLSEHRKKF</sequence>
<comment type="caution">
    <text evidence="1">The sequence shown here is derived from an EMBL/GenBank/DDBJ whole genome shotgun (WGS) entry which is preliminary data.</text>
</comment>
<organism evidence="1">
    <name type="scientific">marine sediment metagenome</name>
    <dbReference type="NCBI Taxonomy" id="412755"/>
    <lineage>
        <taxon>unclassified sequences</taxon>
        <taxon>metagenomes</taxon>
        <taxon>ecological metagenomes</taxon>
    </lineage>
</organism>
<protein>
    <submittedName>
        <fullName evidence="1">Uncharacterized protein</fullName>
    </submittedName>
</protein>
<dbReference type="EMBL" id="LAZR01001761">
    <property type="protein sequence ID" value="KKN39486.1"/>
    <property type="molecule type" value="Genomic_DNA"/>
</dbReference>
<reference evidence="1" key="1">
    <citation type="journal article" date="2015" name="Nature">
        <title>Complex archaea that bridge the gap between prokaryotes and eukaryotes.</title>
        <authorList>
            <person name="Spang A."/>
            <person name="Saw J.H."/>
            <person name="Jorgensen S.L."/>
            <person name="Zaremba-Niedzwiedzka K."/>
            <person name="Martijn J."/>
            <person name="Lind A.E."/>
            <person name="van Eijk R."/>
            <person name="Schleper C."/>
            <person name="Guy L."/>
            <person name="Ettema T.J."/>
        </authorList>
    </citation>
    <scope>NUCLEOTIDE SEQUENCE</scope>
</reference>
<dbReference type="AlphaFoldDB" id="A0A0F9SR94"/>
<proteinExistence type="predicted"/>
<accession>A0A0F9SR94</accession>
<gene>
    <name evidence="1" type="ORF">LCGC14_0742910</name>
</gene>
<evidence type="ECO:0000313" key="1">
    <source>
        <dbReference type="EMBL" id="KKN39486.1"/>
    </source>
</evidence>